<name>A0A7R7DL68_9ACTN</name>
<dbReference type="InterPro" id="IPR003094">
    <property type="entry name" value="6Pfruct_kin"/>
</dbReference>
<protein>
    <submittedName>
        <fullName evidence="3">Fructose 1,6-bisphosphatase</fullName>
    </submittedName>
</protein>
<proteinExistence type="predicted"/>
<feature type="binding site" evidence="2">
    <location>
        <position position="58"/>
    </location>
    <ligand>
        <name>substrate</name>
    </ligand>
</feature>
<evidence type="ECO:0000256" key="2">
    <source>
        <dbReference type="PIRSR" id="PIRSR613078-2"/>
    </source>
</evidence>
<dbReference type="SUPFAM" id="SSF53254">
    <property type="entry name" value="Phosphoglycerate mutase-like"/>
    <property type="match status" value="1"/>
</dbReference>
<keyword evidence="4" id="KW-1185">Reference proteome</keyword>
<dbReference type="GO" id="GO:0016791">
    <property type="term" value="F:phosphatase activity"/>
    <property type="evidence" value="ECO:0007669"/>
    <property type="project" value="TreeGrafter"/>
</dbReference>
<gene>
    <name evidence="3" type="ORF">Athai_12770</name>
</gene>
<organism evidence="3 4">
    <name type="scientific">Actinocatenispora thailandica</name>
    <dbReference type="NCBI Taxonomy" id="227318"/>
    <lineage>
        <taxon>Bacteria</taxon>
        <taxon>Bacillati</taxon>
        <taxon>Actinomycetota</taxon>
        <taxon>Actinomycetes</taxon>
        <taxon>Micromonosporales</taxon>
        <taxon>Micromonosporaceae</taxon>
        <taxon>Actinocatenispora</taxon>
    </lineage>
</organism>
<dbReference type="PANTHER" id="PTHR48100">
    <property type="entry name" value="BROAD-SPECIFICITY PHOSPHATASE YOR283W-RELATED"/>
    <property type="match status" value="1"/>
</dbReference>
<dbReference type="InterPro" id="IPR001345">
    <property type="entry name" value="PG/BPGM_mutase_AS"/>
</dbReference>
<dbReference type="InterPro" id="IPR050275">
    <property type="entry name" value="PGM_Phosphatase"/>
</dbReference>
<dbReference type="PROSITE" id="PS00175">
    <property type="entry name" value="PG_MUTASE"/>
    <property type="match status" value="1"/>
</dbReference>
<dbReference type="RefSeq" id="WP_203960618.1">
    <property type="nucleotide sequence ID" value="NZ_AP023355.1"/>
</dbReference>
<evidence type="ECO:0000313" key="4">
    <source>
        <dbReference type="Proteomes" id="UP000611640"/>
    </source>
</evidence>
<dbReference type="SMART" id="SM00855">
    <property type="entry name" value="PGAM"/>
    <property type="match status" value="1"/>
</dbReference>
<feature type="active site" description="Tele-phosphohistidine intermediate" evidence="1">
    <location>
        <position position="9"/>
    </location>
</feature>
<accession>A0A7R7DL68</accession>
<feature type="binding site" evidence="2">
    <location>
        <begin position="8"/>
        <end position="15"/>
    </location>
    <ligand>
        <name>substrate</name>
    </ligand>
</feature>
<dbReference type="InterPro" id="IPR013078">
    <property type="entry name" value="His_Pase_superF_clade-1"/>
</dbReference>
<reference evidence="3 4" key="1">
    <citation type="submission" date="2020-08" db="EMBL/GenBank/DDBJ databases">
        <title>Whole genome shotgun sequence of Actinocatenispora thailandica NBRC 105041.</title>
        <authorList>
            <person name="Komaki H."/>
            <person name="Tamura T."/>
        </authorList>
    </citation>
    <scope>NUCLEOTIDE SEQUENCE [LARGE SCALE GENOMIC DNA]</scope>
    <source>
        <strain evidence="3 4">NBRC 105041</strain>
    </source>
</reference>
<dbReference type="GO" id="GO:0005737">
    <property type="term" value="C:cytoplasm"/>
    <property type="evidence" value="ECO:0007669"/>
    <property type="project" value="TreeGrafter"/>
</dbReference>
<dbReference type="Proteomes" id="UP000611640">
    <property type="component" value="Chromosome"/>
</dbReference>
<dbReference type="AlphaFoldDB" id="A0A7R7DL68"/>
<dbReference type="Pfam" id="PF00300">
    <property type="entry name" value="His_Phos_1"/>
    <property type="match status" value="1"/>
</dbReference>
<evidence type="ECO:0000256" key="1">
    <source>
        <dbReference type="PIRSR" id="PIRSR613078-1"/>
    </source>
</evidence>
<feature type="binding site" evidence="2">
    <location>
        <begin position="82"/>
        <end position="85"/>
    </location>
    <ligand>
        <name>substrate</name>
    </ligand>
</feature>
<dbReference type="KEGG" id="atl:Athai_12770"/>
<dbReference type="PRINTS" id="PR00991">
    <property type="entry name" value="6PFRUCTKNASE"/>
</dbReference>
<dbReference type="EMBL" id="AP023355">
    <property type="protein sequence ID" value="BCJ33774.1"/>
    <property type="molecule type" value="Genomic_DNA"/>
</dbReference>
<evidence type="ECO:0000313" key="3">
    <source>
        <dbReference type="EMBL" id="BCJ33774.1"/>
    </source>
</evidence>
<dbReference type="PANTHER" id="PTHR48100:SF62">
    <property type="entry name" value="GLUCOSYL-3-PHOSPHOGLYCERATE PHOSPHATASE"/>
    <property type="match status" value="1"/>
</dbReference>
<dbReference type="GO" id="GO:0006003">
    <property type="term" value="P:fructose 2,6-bisphosphate metabolic process"/>
    <property type="evidence" value="ECO:0007669"/>
    <property type="project" value="InterPro"/>
</dbReference>
<dbReference type="InterPro" id="IPR029033">
    <property type="entry name" value="His_PPase_superfam"/>
</dbReference>
<dbReference type="CDD" id="cd07067">
    <property type="entry name" value="HP_PGM_like"/>
    <property type="match status" value="1"/>
</dbReference>
<sequence length="198" mass="20789">MTRLLICRHGQTGWNADGRIQGQTDIALSEVGHAQAEKAGDLLAAQHPDVLVASDLQRATQTAAAIAAATGLTVTTDPRLRERGYGPWEGLTDDELAQRYPTEFACWRAGEPVRVDGVEELAEVSGRMSAALLDAAGRAPGGTVVVVTHGGAARRGVGALLGWPDGVASTLGSLANCHWSELRRGRAGWRLIAHNLGA</sequence>
<dbReference type="Gene3D" id="3.40.50.1240">
    <property type="entry name" value="Phosphoglycerate mutase-like"/>
    <property type="match status" value="1"/>
</dbReference>
<dbReference type="GO" id="GO:0005524">
    <property type="term" value="F:ATP binding"/>
    <property type="evidence" value="ECO:0007669"/>
    <property type="project" value="InterPro"/>
</dbReference>
<feature type="active site" description="Proton donor/acceptor" evidence="1">
    <location>
        <position position="82"/>
    </location>
</feature>